<proteinExistence type="predicted"/>
<name>X1J8L3_9ZZZZ</name>
<organism evidence="1">
    <name type="scientific">marine sediment metagenome</name>
    <dbReference type="NCBI Taxonomy" id="412755"/>
    <lineage>
        <taxon>unclassified sequences</taxon>
        <taxon>metagenomes</taxon>
        <taxon>ecological metagenomes</taxon>
    </lineage>
</organism>
<feature type="non-terminal residue" evidence="1">
    <location>
        <position position="94"/>
    </location>
</feature>
<dbReference type="EMBL" id="BARU01047815">
    <property type="protein sequence ID" value="GAH91021.1"/>
    <property type="molecule type" value="Genomic_DNA"/>
</dbReference>
<protein>
    <submittedName>
        <fullName evidence="1">Uncharacterized protein</fullName>
    </submittedName>
</protein>
<gene>
    <name evidence="1" type="ORF">S03H2_71440</name>
</gene>
<sequence>NGNDNSVIFDTLNRTLKNSLNHDFVMRYQSALSNRELNSKGSWNLLYPIEVKNIVDKIKSFCIVKGKTTFLKDYFIIRNGLILIKDEIFILNPI</sequence>
<reference evidence="1" key="1">
    <citation type="journal article" date="2014" name="Front. Microbiol.">
        <title>High frequency of phylogenetically diverse reductive dehalogenase-homologous genes in deep subseafloor sedimentary metagenomes.</title>
        <authorList>
            <person name="Kawai M."/>
            <person name="Futagami T."/>
            <person name="Toyoda A."/>
            <person name="Takaki Y."/>
            <person name="Nishi S."/>
            <person name="Hori S."/>
            <person name="Arai W."/>
            <person name="Tsubouchi T."/>
            <person name="Morono Y."/>
            <person name="Uchiyama I."/>
            <person name="Ito T."/>
            <person name="Fujiyama A."/>
            <person name="Inagaki F."/>
            <person name="Takami H."/>
        </authorList>
    </citation>
    <scope>NUCLEOTIDE SEQUENCE</scope>
    <source>
        <strain evidence="1">Expedition CK06-06</strain>
    </source>
</reference>
<comment type="caution">
    <text evidence="1">The sequence shown here is derived from an EMBL/GenBank/DDBJ whole genome shotgun (WGS) entry which is preliminary data.</text>
</comment>
<evidence type="ECO:0000313" key="1">
    <source>
        <dbReference type="EMBL" id="GAH91021.1"/>
    </source>
</evidence>
<feature type="non-terminal residue" evidence="1">
    <location>
        <position position="1"/>
    </location>
</feature>
<dbReference type="AlphaFoldDB" id="X1J8L3"/>
<accession>X1J8L3</accession>